<feature type="active site" description="Charge relay system" evidence="5">
    <location>
        <position position="206"/>
    </location>
</feature>
<evidence type="ECO:0000259" key="7">
    <source>
        <dbReference type="Pfam" id="PF00082"/>
    </source>
</evidence>
<evidence type="ECO:0000256" key="4">
    <source>
        <dbReference type="ARBA" id="ARBA00022825"/>
    </source>
</evidence>
<proteinExistence type="inferred from homology"/>
<feature type="active site" description="Charge relay system" evidence="5">
    <location>
        <position position="246"/>
    </location>
</feature>
<evidence type="ECO:0000313" key="8">
    <source>
        <dbReference type="EMBL" id="SFE91976.1"/>
    </source>
</evidence>
<keyword evidence="2 5" id="KW-0645">Protease</keyword>
<dbReference type="OrthoDB" id="9792152at2"/>
<keyword evidence="3 5" id="KW-0378">Hydrolase</keyword>
<dbReference type="SUPFAM" id="SSF52743">
    <property type="entry name" value="Subtilisin-like"/>
    <property type="match status" value="1"/>
</dbReference>
<evidence type="ECO:0000313" key="9">
    <source>
        <dbReference type="Proteomes" id="UP000198598"/>
    </source>
</evidence>
<dbReference type="InterPro" id="IPR023827">
    <property type="entry name" value="Peptidase_S8_Asp-AS"/>
</dbReference>
<dbReference type="CDD" id="cd07493">
    <property type="entry name" value="Peptidases_S8_9"/>
    <property type="match status" value="1"/>
</dbReference>
<name>A0A1I2EHG3_9BACT</name>
<comment type="similarity">
    <text evidence="1 5 6">Belongs to the peptidase S8 family.</text>
</comment>
<dbReference type="InterPro" id="IPR023828">
    <property type="entry name" value="Peptidase_S8_Ser-AS"/>
</dbReference>
<dbReference type="NCBIfam" id="TIGR04183">
    <property type="entry name" value="Por_Secre_tail"/>
    <property type="match status" value="1"/>
</dbReference>
<feature type="domain" description="Peptidase S8/S53" evidence="7">
    <location>
        <begin position="197"/>
        <end position="471"/>
    </location>
</feature>
<dbReference type="Pfam" id="PF00082">
    <property type="entry name" value="Peptidase_S8"/>
    <property type="match status" value="1"/>
</dbReference>
<sequence>MAFDKYTASVAIARNKKSALYRLLRQASRSLMLILLIQNTGLAQTAQKYLVLLRDKVNSPYSVSQPNQFLSQRSILRRQKQNIAVQERDLPVNPAYVTQLQQAGAKIWFSSRWLNAVLVEATAATISTIQTLPFVKGLEFNRSLANVRVSAETRSHSNKVRDHVDSVADDQPLDYGNSVYQLTQLGVDKMHQQGYHGEGMLIGVLDAGFRNADKLAFLKPVFDEKRVLATYDFVKKETSVYEDDYHGLSCLSAIAATADKQLYGTAYKASFILLRTEDADSEKQIEEANWLFGAEYADSAGVDVISSSLGYSVFRDTPWADYTYQNMDGKTALSTRAAQIATETGMVVVVAAGNEGSSGWHYITAPSDAASVLAIGAVTQSGVHASFSSFGPSADGRVKPDLDARGQGTVVGNQNGQIAQGDGTSFAAPLIAGLVAGFWQAHPRMTAAQVTDALRRSGSQYGYPDDLMGYGIPNFERASTISNAYDQLFVFPNPFSDTQDLGVQWGEIEANVPLDATLTDVTGRIVWQNRYTSPGLAAFVLPRLGLSTGIYFMSLVAGDKKRTLKVVKQ</sequence>
<dbReference type="STRING" id="662367.SAMN05216167_12215"/>
<keyword evidence="9" id="KW-1185">Reference proteome</keyword>
<keyword evidence="4 5" id="KW-0720">Serine protease</keyword>
<dbReference type="InterPro" id="IPR036852">
    <property type="entry name" value="Peptidase_S8/S53_dom_sf"/>
</dbReference>
<evidence type="ECO:0000256" key="6">
    <source>
        <dbReference type="RuleBase" id="RU003355"/>
    </source>
</evidence>
<protein>
    <submittedName>
        <fullName evidence="8">Por secretion system C-terminal sorting domain-containing protein</fullName>
    </submittedName>
</protein>
<dbReference type="Proteomes" id="UP000198598">
    <property type="component" value="Unassembled WGS sequence"/>
</dbReference>
<dbReference type="PROSITE" id="PS00136">
    <property type="entry name" value="SUBTILASE_ASP"/>
    <property type="match status" value="1"/>
</dbReference>
<dbReference type="Gene3D" id="3.40.50.200">
    <property type="entry name" value="Peptidase S8/S53 domain"/>
    <property type="match status" value="1"/>
</dbReference>
<dbReference type="InterPro" id="IPR050131">
    <property type="entry name" value="Peptidase_S8_subtilisin-like"/>
</dbReference>
<dbReference type="GO" id="GO:0004252">
    <property type="term" value="F:serine-type endopeptidase activity"/>
    <property type="evidence" value="ECO:0007669"/>
    <property type="project" value="UniProtKB-UniRule"/>
</dbReference>
<evidence type="ECO:0000256" key="1">
    <source>
        <dbReference type="ARBA" id="ARBA00011073"/>
    </source>
</evidence>
<dbReference type="InterPro" id="IPR015500">
    <property type="entry name" value="Peptidase_S8_subtilisin-rel"/>
</dbReference>
<dbReference type="PRINTS" id="PR00723">
    <property type="entry name" value="SUBTILISIN"/>
</dbReference>
<evidence type="ECO:0000256" key="2">
    <source>
        <dbReference type="ARBA" id="ARBA00022670"/>
    </source>
</evidence>
<reference evidence="8 9" key="1">
    <citation type="submission" date="2016-10" db="EMBL/GenBank/DDBJ databases">
        <authorList>
            <person name="de Groot N.N."/>
        </authorList>
    </citation>
    <scope>NUCLEOTIDE SEQUENCE [LARGE SCALE GENOMIC DNA]</scope>
    <source>
        <strain evidence="8 9">DSM 26130</strain>
    </source>
</reference>
<dbReference type="InterPro" id="IPR026444">
    <property type="entry name" value="Secre_tail"/>
</dbReference>
<dbReference type="EMBL" id="FOLQ01000022">
    <property type="protein sequence ID" value="SFE91976.1"/>
    <property type="molecule type" value="Genomic_DNA"/>
</dbReference>
<dbReference type="PANTHER" id="PTHR43806">
    <property type="entry name" value="PEPTIDASE S8"/>
    <property type="match status" value="1"/>
</dbReference>
<dbReference type="PANTHER" id="PTHR43806:SF67">
    <property type="entry name" value="EGF-LIKE DOMAIN-CONTAINING PROTEIN"/>
    <property type="match status" value="1"/>
</dbReference>
<organism evidence="8 9">
    <name type="scientific">Spirosoma endophyticum</name>
    <dbReference type="NCBI Taxonomy" id="662367"/>
    <lineage>
        <taxon>Bacteria</taxon>
        <taxon>Pseudomonadati</taxon>
        <taxon>Bacteroidota</taxon>
        <taxon>Cytophagia</taxon>
        <taxon>Cytophagales</taxon>
        <taxon>Cytophagaceae</taxon>
        <taxon>Spirosoma</taxon>
    </lineage>
</organism>
<dbReference type="PROSITE" id="PS51892">
    <property type="entry name" value="SUBTILASE"/>
    <property type="match status" value="1"/>
</dbReference>
<evidence type="ECO:0000256" key="5">
    <source>
        <dbReference type="PROSITE-ProRule" id="PRU01240"/>
    </source>
</evidence>
<evidence type="ECO:0000256" key="3">
    <source>
        <dbReference type="ARBA" id="ARBA00022801"/>
    </source>
</evidence>
<dbReference type="AlphaFoldDB" id="A0A1I2EHG3"/>
<gene>
    <name evidence="8" type="ORF">SAMN05216167_12215</name>
</gene>
<dbReference type="InterPro" id="IPR000209">
    <property type="entry name" value="Peptidase_S8/S53_dom"/>
</dbReference>
<dbReference type="PROSITE" id="PS00138">
    <property type="entry name" value="SUBTILASE_SER"/>
    <property type="match status" value="1"/>
</dbReference>
<feature type="active site" description="Charge relay system" evidence="5">
    <location>
        <position position="425"/>
    </location>
</feature>
<dbReference type="GO" id="GO:0006508">
    <property type="term" value="P:proteolysis"/>
    <property type="evidence" value="ECO:0007669"/>
    <property type="project" value="UniProtKB-KW"/>
</dbReference>
<dbReference type="RefSeq" id="WP_093833251.1">
    <property type="nucleotide sequence ID" value="NZ_FOLQ01000022.1"/>
</dbReference>
<accession>A0A1I2EHG3</accession>